<dbReference type="Proteomes" id="UP000230233">
    <property type="component" value="Unassembled WGS sequence"/>
</dbReference>
<gene>
    <name evidence="3" type="ORF">B9Z55_027293</name>
</gene>
<evidence type="ECO:0000313" key="4">
    <source>
        <dbReference type="Proteomes" id="UP000230233"/>
    </source>
</evidence>
<proteinExistence type="predicted"/>
<organism evidence="3 4">
    <name type="scientific">Caenorhabditis nigoni</name>
    <dbReference type="NCBI Taxonomy" id="1611254"/>
    <lineage>
        <taxon>Eukaryota</taxon>
        <taxon>Metazoa</taxon>
        <taxon>Ecdysozoa</taxon>
        <taxon>Nematoda</taxon>
        <taxon>Chromadorea</taxon>
        <taxon>Rhabditida</taxon>
        <taxon>Rhabditina</taxon>
        <taxon>Rhabditomorpha</taxon>
        <taxon>Rhabditoidea</taxon>
        <taxon>Rhabditidae</taxon>
        <taxon>Peloderinae</taxon>
        <taxon>Caenorhabditis</taxon>
    </lineage>
</organism>
<protein>
    <submittedName>
        <fullName evidence="3">Uncharacterized protein</fullName>
    </submittedName>
</protein>
<keyword evidence="2" id="KW-1133">Transmembrane helix</keyword>
<feature type="compositionally biased region" description="Basic and acidic residues" evidence="1">
    <location>
        <begin position="93"/>
        <end position="113"/>
    </location>
</feature>
<name>A0A2G5SH04_9PELO</name>
<feature type="compositionally biased region" description="Basic and acidic residues" evidence="1">
    <location>
        <begin position="187"/>
        <end position="196"/>
    </location>
</feature>
<dbReference type="EMBL" id="PDUG01000008">
    <property type="protein sequence ID" value="PIC14364.1"/>
    <property type="molecule type" value="Genomic_DNA"/>
</dbReference>
<keyword evidence="4" id="KW-1185">Reference proteome</keyword>
<feature type="compositionally biased region" description="Basic and acidic residues" evidence="1">
    <location>
        <begin position="145"/>
        <end position="154"/>
    </location>
</feature>
<feature type="transmembrane region" description="Helical" evidence="2">
    <location>
        <begin position="50"/>
        <end position="77"/>
    </location>
</feature>
<evidence type="ECO:0000256" key="1">
    <source>
        <dbReference type="SAM" id="MobiDB-lite"/>
    </source>
</evidence>
<dbReference type="AlphaFoldDB" id="A0A2G5SH04"/>
<sequence length="255" mass="28658">MAKSTTRIVNSTTARTTVTAVKKTTDLVFTYIRGSGIEVNEDPITNYPLWFWYIIVVGCCVCCLSCMAWVICALCFFKREKKCTHTLHVVVEKDPEESPKRGSKSPKKEKDEQLESPGGVPMENGSFTNPLQPSDYGRSSKRSSRKEEEPKKMESVGGGNGENSRKSSSKKSQKNEPGSRKSSKKSIKSERLDGGKDFGTTFSIQMDSDDNFQNSQKFGFFEKVLIFAEILDFLDSIIIFRFPAPFSSQNTRYVN</sequence>
<keyword evidence="2" id="KW-0472">Membrane</keyword>
<accession>A0A2G5SH04</accession>
<comment type="caution">
    <text evidence="3">The sequence shown here is derived from an EMBL/GenBank/DDBJ whole genome shotgun (WGS) entry which is preliminary data.</text>
</comment>
<feature type="region of interest" description="Disordered" evidence="1">
    <location>
        <begin position="93"/>
        <end position="197"/>
    </location>
</feature>
<reference evidence="4" key="1">
    <citation type="submission" date="2017-10" db="EMBL/GenBank/DDBJ databases">
        <title>Rapid genome shrinkage in a self-fertile nematode reveals novel sperm competition proteins.</title>
        <authorList>
            <person name="Yin D."/>
            <person name="Schwarz E.M."/>
            <person name="Thomas C.G."/>
            <person name="Felde R.L."/>
            <person name="Korf I.F."/>
            <person name="Cutter A.D."/>
            <person name="Schartner C.M."/>
            <person name="Ralston E.J."/>
            <person name="Meyer B.J."/>
            <person name="Haag E.S."/>
        </authorList>
    </citation>
    <scope>NUCLEOTIDE SEQUENCE [LARGE SCALE GENOMIC DNA]</scope>
    <source>
        <strain evidence="4">JU1422</strain>
    </source>
</reference>
<keyword evidence="2" id="KW-0812">Transmembrane</keyword>
<evidence type="ECO:0000256" key="2">
    <source>
        <dbReference type="SAM" id="Phobius"/>
    </source>
</evidence>
<dbReference type="OrthoDB" id="5875949at2759"/>
<evidence type="ECO:0000313" key="3">
    <source>
        <dbReference type="EMBL" id="PIC14364.1"/>
    </source>
</evidence>